<evidence type="ECO:0000313" key="3">
    <source>
        <dbReference type="Proteomes" id="UP001176961"/>
    </source>
</evidence>
<reference evidence="1" key="1">
    <citation type="submission" date="2023-07" db="EMBL/GenBank/DDBJ databases">
        <authorList>
            <consortium name="CYATHOMIX"/>
        </authorList>
    </citation>
    <scope>NUCLEOTIDE SEQUENCE</scope>
    <source>
        <strain evidence="1">N/A</strain>
    </source>
</reference>
<organism evidence="1 3">
    <name type="scientific">Cylicocyclus nassatus</name>
    <name type="common">Nematode worm</name>
    <dbReference type="NCBI Taxonomy" id="53992"/>
    <lineage>
        <taxon>Eukaryota</taxon>
        <taxon>Metazoa</taxon>
        <taxon>Ecdysozoa</taxon>
        <taxon>Nematoda</taxon>
        <taxon>Chromadorea</taxon>
        <taxon>Rhabditida</taxon>
        <taxon>Rhabditina</taxon>
        <taxon>Rhabditomorpha</taxon>
        <taxon>Strongyloidea</taxon>
        <taxon>Strongylidae</taxon>
        <taxon>Cylicocyclus</taxon>
    </lineage>
</organism>
<dbReference type="EMBL" id="CATQJL010000223">
    <property type="protein sequence ID" value="CAJ0599308.1"/>
    <property type="molecule type" value="Genomic_DNA"/>
</dbReference>
<accession>A0AA36GVX7</accession>
<protein>
    <submittedName>
        <fullName evidence="1">Uncharacterized protein</fullName>
    </submittedName>
</protein>
<keyword evidence="3" id="KW-1185">Reference proteome</keyword>
<evidence type="ECO:0000313" key="2">
    <source>
        <dbReference type="EMBL" id="CAJ0599317.1"/>
    </source>
</evidence>
<sequence length="117" mass="13273">MSVRSLHHPTVQASDQFEQNELSANQFSPLFYFWKKSAKISVSRNATVIVLISTVHLLITQCAIRFAVLLDAEGPVKMPSQKRIKLTAVLASYIRNIHKLLCNWFKLDLAMYAAILL</sequence>
<proteinExistence type="predicted"/>
<evidence type="ECO:0000313" key="1">
    <source>
        <dbReference type="EMBL" id="CAJ0599308.1"/>
    </source>
</evidence>
<gene>
    <name evidence="1" type="ORF">CYNAS_LOCUS11291</name>
    <name evidence="2" type="ORF">CYNAS_LOCUS11300</name>
</gene>
<dbReference type="AlphaFoldDB" id="A0AA36GVX7"/>
<comment type="caution">
    <text evidence="1">The sequence shown here is derived from an EMBL/GenBank/DDBJ whole genome shotgun (WGS) entry which is preliminary data.</text>
</comment>
<name>A0AA36GVX7_CYLNA</name>
<dbReference type="Proteomes" id="UP001176961">
    <property type="component" value="Unassembled WGS sequence"/>
</dbReference>
<dbReference type="EMBL" id="CATQJL010000223">
    <property type="protein sequence ID" value="CAJ0599317.1"/>
    <property type="molecule type" value="Genomic_DNA"/>
</dbReference>